<dbReference type="Pfam" id="PF10328">
    <property type="entry name" value="7TM_GPCR_Srx"/>
    <property type="match status" value="1"/>
</dbReference>
<dbReference type="AlphaFoldDB" id="R7U8J9"/>
<dbReference type="EMBL" id="AMQN01010021">
    <property type="status" value="NOT_ANNOTATED_CDS"/>
    <property type="molecule type" value="Genomic_DNA"/>
</dbReference>
<dbReference type="SUPFAM" id="SSF81321">
    <property type="entry name" value="Family A G protein-coupled receptor-like"/>
    <property type="match status" value="1"/>
</dbReference>
<dbReference type="Gene3D" id="1.20.1070.10">
    <property type="entry name" value="Rhodopsin 7-helix transmembrane proteins"/>
    <property type="match status" value="1"/>
</dbReference>
<reference evidence="8" key="3">
    <citation type="submission" date="2015-06" db="UniProtKB">
        <authorList>
            <consortium name="EnsemblMetazoa"/>
        </authorList>
    </citation>
    <scope>IDENTIFICATION</scope>
</reference>
<dbReference type="EMBL" id="KB306825">
    <property type="protein sequence ID" value="ELT99435.1"/>
    <property type="molecule type" value="Genomic_DNA"/>
</dbReference>
<evidence type="ECO:0000313" key="9">
    <source>
        <dbReference type="Proteomes" id="UP000014760"/>
    </source>
</evidence>
<evidence type="ECO:0000256" key="4">
    <source>
        <dbReference type="ARBA" id="ARBA00023136"/>
    </source>
</evidence>
<feature type="transmembrane region" description="Helical" evidence="5">
    <location>
        <begin position="51"/>
        <end position="75"/>
    </location>
</feature>
<reference evidence="9" key="1">
    <citation type="submission" date="2012-12" db="EMBL/GenBank/DDBJ databases">
        <authorList>
            <person name="Hellsten U."/>
            <person name="Grimwood J."/>
            <person name="Chapman J.A."/>
            <person name="Shapiro H."/>
            <person name="Aerts A."/>
            <person name="Otillar R.P."/>
            <person name="Terry A.Y."/>
            <person name="Boore J.L."/>
            <person name="Simakov O."/>
            <person name="Marletaz F."/>
            <person name="Cho S.-J."/>
            <person name="Edsinger-Gonzales E."/>
            <person name="Havlak P."/>
            <person name="Kuo D.-H."/>
            <person name="Larsson T."/>
            <person name="Lv J."/>
            <person name="Arendt D."/>
            <person name="Savage R."/>
            <person name="Osoegawa K."/>
            <person name="de Jong P."/>
            <person name="Lindberg D.R."/>
            <person name="Seaver E.C."/>
            <person name="Weisblat D.A."/>
            <person name="Putnam N.H."/>
            <person name="Grigoriev I.V."/>
            <person name="Rokhsar D.S."/>
        </authorList>
    </citation>
    <scope>NUCLEOTIDE SEQUENCE</scope>
    <source>
        <strain evidence="9">I ESC-2004</strain>
    </source>
</reference>
<keyword evidence="2 5" id="KW-0812">Transmembrane</keyword>
<comment type="subcellular location">
    <subcellularLocation>
        <location evidence="1">Membrane</location>
    </subcellularLocation>
</comment>
<gene>
    <name evidence="7" type="ORF">CAPTEDRAFT_202948</name>
</gene>
<proteinExistence type="predicted"/>
<keyword evidence="9" id="KW-1185">Reference proteome</keyword>
<dbReference type="InterPro" id="IPR019430">
    <property type="entry name" value="7TM_GPCR_serpentine_rcpt_Srx"/>
</dbReference>
<keyword evidence="3 5" id="KW-1133">Transmembrane helix</keyword>
<dbReference type="EnsemblMetazoa" id="CapteT202948">
    <property type="protein sequence ID" value="CapteP202948"/>
    <property type="gene ID" value="CapteG202948"/>
</dbReference>
<dbReference type="PROSITE" id="PS50262">
    <property type="entry name" value="G_PROTEIN_RECEP_F1_2"/>
    <property type="match status" value="1"/>
</dbReference>
<dbReference type="InterPro" id="IPR017452">
    <property type="entry name" value="GPCR_Rhodpsn_7TM"/>
</dbReference>
<organism evidence="7">
    <name type="scientific">Capitella teleta</name>
    <name type="common">Polychaete worm</name>
    <dbReference type="NCBI Taxonomy" id="283909"/>
    <lineage>
        <taxon>Eukaryota</taxon>
        <taxon>Metazoa</taxon>
        <taxon>Spiralia</taxon>
        <taxon>Lophotrochozoa</taxon>
        <taxon>Annelida</taxon>
        <taxon>Polychaeta</taxon>
        <taxon>Sedentaria</taxon>
        <taxon>Scolecida</taxon>
        <taxon>Capitellidae</taxon>
        <taxon>Capitella</taxon>
    </lineage>
</organism>
<name>R7U8J9_CAPTE</name>
<evidence type="ECO:0000256" key="1">
    <source>
        <dbReference type="ARBA" id="ARBA00004370"/>
    </source>
</evidence>
<evidence type="ECO:0000256" key="5">
    <source>
        <dbReference type="SAM" id="Phobius"/>
    </source>
</evidence>
<protein>
    <recommendedName>
        <fullName evidence="6">G-protein coupled receptors family 1 profile domain-containing protein</fullName>
    </recommendedName>
</protein>
<feature type="transmembrane region" description="Helical" evidence="5">
    <location>
        <begin position="215"/>
        <end position="234"/>
    </location>
</feature>
<dbReference type="HOGENOM" id="CLU_630450_0_0_1"/>
<keyword evidence="4 5" id="KW-0472">Membrane</keyword>
<feature type="transmembrane region" description="Helical" evidence="5">
    <location>
        <begin position="87"/>
        <end position="113"/>
    </location>
</feature>
<reference evidence="7 9" key="2">
    <citation type="journal article" date="2013" name="Nature">
        <title>Insights into bilaterian evolution from three spiralian genomes.</title>
        <authorList>
            <person name="Simakov O."/>
            <person name="Marletaz F."/>
            <person name="Cho S.J."/>
            <person name="Edsinger-Gonzales E."/>
            <person name="Havlak P."/>
            <person name="Hellsten U."/>
            <person name="Kuo D.H."/>
            <person name="Larsson T."/>
            <person name="Lv J."/>
            <person name="Arendt D."/>
            <person name="Savage R."/>
            <person name="Osoegawa K."/>
            <person name="de Jong P."/>
            <person name="Grimwood J."/>
            <person name="Chapman J.A."/>
            <person name="Shapiro H."/>
            <person name="Aerts A."/>
            <person name="Otillar R.P."/>
            <person name="Terry A.Y."/>
            <person name="Boore J.L."/>
            <person name="Grigoriev I.V."/>
            <person name="Lindberg D.R."/>
            <person name="Seaver E.C."/>
            <person name="Weisblat D.A."/>
            <person name="Putnam N.H."/>
            <person name="Rokhsar D.S."/>
        </authorList>
    </citation>
    <scope>NUCLEOTIDE SEQUENCE</scope>
    <source>
        <strain evidence="7 9">I ESC-2004</strain>
    </source>
</reference>
<dbReference type="InterPro" id="IPR052954">
    <property type="entry name" value="GPCR-Ligand_Int"/>
</dbReference>
<feature type="domain" description="G-protein coupled receptors family 1 profile" evidence="6">
    <location>
        <begin position="67"/>
        <end position="294"/>
    </location>
</feature>
<sequence length="435" mass="48535">MSSLYLWAVLLTHYIDMGDRFLFRIKTPAVNFSPGTTELTPIMNQTETTHFVYGCIQLSISSFGIISNILLFIMMLTRELRLTVHGVLLGCVAAVNVMMSSTVGVYGMFLLIGRSDDLVACVVSSVNRGLRSSLSYLICLVSLERTLQLYFPLSRHNFCSPNKARVSAVLVVIVCLLLEIPANLKISLEASAYLDVPMGLLFCPENSRMTSFHVVFSYAVPIINIFVNGVLLTLKLTKRNEQIKKNVRYDSDHFKVIIERIQDHNQLTSITLGLFVHFALTSIPPMVIHLLELFEIPKSTLGVQAAEILTNSGHATILATLVSSKYFRRTFYQVLCIRDVHFVASFNRSKTEARRKAQAHLQCELPDHRKTCYRVVGLRLSSEFSSSQQAQEETVTERDGAVSVISGVREAASPTEVILTETALKLSNLGATYLN</sequence>
<evidence type="ECO:0000313" key="7">
    <source>
        <dbReference type="EMBL" id="ELT99435.1"/>
    </source>
</evidence>
<dbReference type="PANTHER" id="PTHR46641">
    <property type="entry name" value="FMRFAMIDE RECEPTOR-RELATED"/>
    <property type="match status" value="1"/>
</dbReference>
<evidence type="ECO:0000313" key="8">
    <source>
        <dbReference type="EnsemblMetazoa" id="CapteP202948"/>
    </source>
</evidence>
<evidence type="ECO:0000256" key="3">
    <source>
        <dbReference type="ARBA" id="ARBA00022989"/>
    </source>
</evidence>
<evidence type="ECO:0000256" key="2">
    <source>
        <dbReference type="ARBA" id="ARBA00022692"/>
    </source>
</evidence>
<dbReference type="Proteomes" id="UP000014760">
    <property type="component" value="Unassembled WGS sequence"/>
</dbReference>
<evidence type="ECO:0000259" key="6">
    <source>
        <dbReference type="PROSITE" id="PS50262"/>
    </source>
</evidence>
<dbReference type="GO" id="GO:0016020">
    <property type="term" value="C:membrane"/>
    <property type="evidence" value="ECO:0007669"/>
    <property type="project" value="UniProtKB-SubCell"/>
</dbReference>
<accession>R7U8J9</accession>